<dbReference type="Pfam" id="PF13560">
    <property type="entry name" value="HTH_31"/>
    <property type="match status" value="1"/>
</dbReference>
<evidence type="ECO:0000313" key="2">
    <source>
        <dbReference type="EMBL" id="AIJ21318.1"/>
    </source>
</evidence>
<dbReference type="GO" id="GO:0003677">
    <property type="term" value="F:DNA binding"/>
    <property type="evidence" value="ECO:0007669"/>
    <property type="project" value="InterPro"/>
</dbReference>
<protein>
    <submittedName>
        <fullName evidence="2">Putative transcriptional regulator</fullName>
    </submittedName>
</protein>
<dbReference type="KEGG" id="amq:AMETH_1226"/>
<dbReference type="PATRIC" id="fig|1068978.7.peg.1292"/>
<dbReference type="Proteomes" id="UP000062973">
    <property type="component" value="Chromosome"/>
</dbReference>
<sequence>MAVPHSGFGRLVRAWRDRLSPADAGLPVTTGRRAPGLRREELAQLAGLSVDYVLRLEQGRAKNPSAQVVGALARALQLSRPERDQLYRAAGLLPPQDGSVNTHVPPGVQRLVARLGDVPIGVFAADWTLVWWNATWSALFGDPGSDRNLVRAVFTGAAPPVRPERGAEAFAMSLVADLKDAVSRYPADAQLDRLVRELRRTSHAFARYWDTQTAAAVHESERKTVTHPEVGDILFDCDVLLVPGADLRVVTYTTAAGSADAGKLDLLRVTGGRPLTTS</sequence>
<dbReference type="InterPro" id="IPR001387">
    <property type="entry name" value="Cro/C1-type_HTH"/>
</dbReference>
<dbReference type="PANTHER" id="PTHR35010:SF2">
    <property type="entry name" value="BLL4672 PROTEIN"/>
    <property type="match status" value="1"/>
</dbReference>
<evidence type="ECO:0000259" key="1">
    <source>
        <dbReference type="PROSITE" id="PS50943"/>
    </source>
</evidence>
<dbReference type="SUPFAM" id="SSF47413">
    <property type="entry name" value="lambda repressor-like DNA-binding domains"/>
    <property type="match status" value="1"/>
</dbReference>
<dbReference type="STRING" id="1068978.AMETH_1226"/>
<dbReference type="EMBL" id="CP009110">
    <property type="protein sequence ID" value="AIJ21318.1"/>
    <property type="molecule type" value="Genomic_DNA"/>
</dbReference>
<proteinExistence type="predicted"/>
<name>A0A076MKE2_AMYME</name>
<dbReference type="InterPro" id="IPR041413">
    <property type="entry name" value="MLTR_LBD"/>
</dbReference>
<dbReference type="PROSITE" id="PS50943">
    <property type="entry name" value="HTH_CROC1"/>
    <property type="match status" value="1"/>
</dbReference>
<gene>
    <name evidence="2" type="ORF">AMETH_1226</name>
</gene>
<dbReference type="Pfam" id="PF17765">
    <property type="entry name" value="MLTR_LBD"/>
    <property type="match status" value="1"/>
</dbReference>
<dbReference type="Gene3D" id="1.10.260.40">
    <property type="entry name" value="lambda repressor-like DNA-binding domains"/>
    <property type="match status" value="1"/>
</dbReference>
<accession>A0A076MKE2</accession>
<dbReference type="eggNOG" id="COG1396">
    <property type="taxonomic scope" value="Bacteria"/>
</dbReference>
<dbReference type="HOGENOM" id="CLU_057862_1_1_11"/>
<evidence type="ECO:0000313" key="3">
    <source>
        <dbReference type="Proteomes" id="UP000062973"/>
    </source>
</evidence>
<reference evidence="2 3" key="1">
    <citation type="submission" date="2014-07" db="EMBL/GenBank/DDBJ databases">
        <title>Whole Genome Sequence of the Amycolatopsis methanolica 239.</title>
        <authorList>
            <person name="Tang B."/>
        </authorList>
    </citation>
    <scope>NUCLEOTIDE SEQUENCE [LARGE SCALE GENOMIC DNA]</scope>
    <source>
        <strain evidence="2 3">239</strain>
    </source>
</reference>
<dbReference type="PANTHER" id="PTHR35010">
    <property type="entry name" value="BLL4672 PROTEIN-RELATED"/>
    <property type="match status" value="1"/>
</dbReference>
<dbReference type="Gene3D" id="3.30.450.180">
    <property type="match status" value="1"/>
</dbReference>
<dbReference type="RefSeq" id="WP_017987183.1">
    <property type="nucleotide sequence ID" value="NZ_AQUL01000001.1"/>
</dbReference>
<keyword evidence="3" id="KW-1185">Reference proteome</keyword>
<feature type="domain" description="HTH cro/C1-type" evidence="1">
    <location>
        <begin position="32"/>
        <end position="83"/>
    </location>
</feature>
<dbReference type="OrthoDB" id="3608749at2"/>
<dbReference type="CDD" id="cd00093">
    <property type="entry name" value="HTH_XRE"/>
    <property type="match status" value="1"/>
</dbReference>
<dbReference type="InterPro" id="IPR010982">
    <property type="entry name" value="Lambda_DNA-bd_dom_sf"/>
</dbReference>
<dbReference type="SMART" id="SM00530">
    <property type="entry name" value="HTH_XRE"/>
    <property type="match status" value="1"/>
</dbReference>
<organism evidence="2 3">
    <name type="scientific">Amycolatopsis methanolica 239</name>
    <dbReference type="NCBI Taxonomy" id="1068978"/>
    <lineage>
        <taxon>Bacteria</taxon>
        <taxon>Bacillati</taxon>
        <taxon>Actinomycetota</taxon>
        <taxon>Actinomycetes</taxon>
        <taxon>Pseudonocardiales</taxon>
        <taxon>Pseudonocardiaceae</taxon>
        <taxon>Amycolatopsis</taxon>
        <taxon>Amycolatopsis methanolica group</taxon>
    </lineage>
</organism>
<dbReference type="AlphaFoldDB" id="A0A076MKE2"/>